<protein>
    <submittedName>
        <fullName evidence="2">Trypsin-like serine protease</fullName>
    </submittedName>
</protein>
<dbReference type="PANTHER" id="PTHR43019:SF23">
    <property type="entry name" value="PROTEASE DO-LIKE 5, CHLOROPLASTIC"/>
    <property type="match status" value="1"/>
</dbReference>
<keyword evidence="1" id="KW-1133">Transmembrane helix</keyword>
<keyword evidence="2" id="KW-0645">Protease</keyword>
<keyword evidence="2" id="KW-0378">Hydrolase</keyword>
<dbReference type="SUPFAM" id="SSF50494">
    <property type="entry name" value="Trypsin-like serine proteases"/>
    <property type="match status" value="1"/>
</dbReference>
<dbReference type="InterPro" id="IPR009003">
    <property type="entry name" value="Peptidase_S1_PA"/>
</dbReference>
<dbReference type="PANTHER" id="PTHR43019">
    <property type="entry name" value="SERINE ENDOPROTEASE DEGS"/>
    <property type="match status" value="1"/>
</dbReference>
<dbReference type="Pfam" id="PF13365">
    <property type="entry name" value="Trypsin_2"/>
    <property type="match status" value="1"/>
</dbReference>
<dbReference type="Proteomes" id="UP000554004">
    <property type="component" value="Unassembled WGS sequence"/>
</dbReference>
<dbReference type="InterPro" id="IPR043504">
    <property type="entry name" value="Peptidase_S1_PA_chymotrypsin"/>
</dbReference>
<keyword evidence="1" id="KW-0812">Transmembrane</keyword>
<dbReference type="Gene3D" id="2.40.10.120">
    <property type="match status" value="1"/>
</dbReference>
<sequence>MYGLRVQGKSYEICSAGFGSGFVINDSGHVVTNAHVVNIDNLDALVEGTSTEGTFEEDFLADVVDYLVSEFDTTTLSQATEEQMIYFITALITDLNKEGYITITDKNREIYIQGENIFKNNPESGELLEKDKYFKANLIQSTPLTSYYESLLLDETSITEIADLAVIQVEGDFNLPSIPINTAGFSIGQTIYVVGYPVIADDSELISSTQVLSSSVTKGSISSIKPNTNNTFDLVQIDAAIQGGNSGGPIIDEDGNVVAVATYSISSDSGNYNYGVSSKELQTFLSNSSIQPQINPMRIELEKSLSDVSLSYYKRAQKSLEDILLKQPNLTVTLQPVLDLCKERIEAGEDKTPLLDINNRILMIVILVILLLLLVISVVFLMLNIKKISQKKKQLSQTPNLINQ</sequence>
<accession>A0A847ET02</accession>
<name>A0A847ET02_9BACT</name>
<evidence type="ECO:0000313" key="3">
    <source>
        <dbReference type="Proteomes" id="UP000554004"/>
    </source>
</evidence>
<gene>
    <name evidence="2" type="ORF">GX618_02345</name>
</gene>
<dbReference type="AlphaFoldDB" id="A0A847ET02"/>
<feature type="transmembrane region" description="Helical" evidence="1">
    <location>
        <begin position="361"/>
        <end position="383"/>
    </location>
</feature>
<proteinExistence type="predicted"/>
<organism evidence="2 3">
    <name type="scientific">Candidatus Dojkabacteria bacterium</name>
    <dbReference type="NCBI Taxonomy" id="2099670"/>
    <lineage>
        <taxon>Bacteria</taxon>
        <taxon>Candidatus Dojkabacteria</taxon>
    </lineage>
</organism>
<evidence type="ECO:0000313" key="2">
    <source>
        <dbReference type="EMBL" id="NLE31093.1"/>
    </source>
</evidence>
<reference evidence="2 3" key="1">
    <citation type="journal article" date="2020" name="Biotechnol. Biofuels">
        <title>New insights from the biogas microbiome by comprehensive genome-resolved metagenomics of nearly 1600 species originating from multiple anaerobic digesters.</title>
        <authorList>
            <person name="Campanaro S."/>
            <person name="Treu L."/>
            <person name="Rodriguez-R L.M."/>
            <person name="Kovalovszki A."/>
            <person name="Ziels R.M."/>
            <person name="Maus I."/>
            <person name="Zhu X."/>
            <person name="Kougias P.G."/>
            <person name="Basile A."/>
            <person name="Luo G."/>
            <person name="Schluter A."/>
            <person name="Konstantinidis K.T."/>
            <person name="Angelidaki I."/>
        </authorList>
    </citation>
    <scope>NUCLEOTIDE SEQUENCE [LARGE SCALE GENOMIC DNA]</scope>
    <source>
        <strain evidence="2">AS06rmzACSIP_421</strain>
    </source>
</reference>
<evidence type="ECO:0000256" key="1">
    <source>
        <dbReference type="SAM" id="Phobius"/>
    </source>
</evidence>
<dbReference type="EMBL" id="JAAZAL010000087">
    <property type="protein sequence ID" value="NLE31093.1"/>
    <property type="molecule type" value="Genomic_DNA"/>
</dbReference>
<comment type="caution">
    <text evidence="2">The sequence shown here is derived from an EMBL/GenBank/DDBJ whole genome shotgun (WGS) entry which is preliminary data.</text>
</comment>
<keyword evidence="1" id="KW-0472">Membrane</keyword>
<dbReference type="Gene3D" id="2.40.10.10">
    <property type="entry name" value="Trypsin-like serine proteases"/>
    <property type="match status" value="1"/>
</dbReference>
<dbReference type="GO" id="GO:0006508">
    <property type="term" value="P:proteolysis"/>
    <property type="evidence" value="ECO:0007669"/>
    <property type="project" value="UniProtKB-KW"/>
</dbReference>
<dbReference type="GO" id="GO:0008233">
    <property type="term" value="F:peptidase activity"/>
    <property type="evidence" value="ECO:0007669"/>
    <property type="project" value="UniProtKB-KW"/>
</dbReference>